<dbReference type="InterPro" id="IPR013654">
    <property type="entry name" value="PAS_2"/>
</dbReference>
<feature type="region of interest" description="Disordered" evidence="10">
    <location>
        <begin position="175"/>
        <end position="202"/>
    </location>
</feature>
<keyword evidence="1" id="KW-0600">Photoreceptor protein</keyword>
<dbReference type="InterPro" id="IPR001789">
    <property type="entry name" value="Sig_transdc_resp-reg_receiver"/>
</dbReference>
<dbReference type="Gene3D" id="3.30.450.270">
    <property type="match status" value="1"/>
</dbReference>
<evidence type="ECO:0000256" key="1">
    <source>
        <dbReference type="ARBA" id="ARBA00022543"/>
    </source>
</evidence>
<dbReference type="SMART" id="SM00388">
    <property type="entry name" value="HisKA"/>
    <property type="match status" value="1"/>
</dbReference>
<dbReference type="InterPro" id="IPR003594">
    <property type="entry name" value="HATPase_dom"/>
</dbReference>
<dbReference type="Pfam" id="PF00360">
    <property type="entry name" value="PHY"/>
    <property type="match status" value="1"/>
</dbReference>
<dbReference type="STRING" id="5098.A0A507R8A7"/>
<feature type="modified residue" description="4-aspartylphosphate" evidence="9">
    <location>
        <position position="1170"/>
    </location>
</feature>
<accession>A0A507R8A7</accession>
<sequence>MSYFPDTNNDGNYTGFSRNLHLQHDQEPPANEVVPIRRQLSISESMHILVGTGRKLSDLPSPLSPELKLPQLSPDTTERVFPIRSVVSLDSPASSSAPQSPSAERAASGLGGEYWGCQLTDSKVWSKIPAPLGGANPMCLPEGLDITMQQAGRTENPENERTVFRRRMSKYGLKLSGITPVGPPSEQGSTGTTSPGDTLDQPTYTQTLLAVSGSKEVQAFGALVVLRESAGKAHVRIVSKNSEEILAYAPGELFRLGSWCDILQEQQRVDFLEHLRHVRDDRHDIEQTGPDILHITIVAPDGTAKDFWCTMHATDEDIICELEPLKNEPKNDKAMGRDSDGQETAATATLSRFQQYQTQIACTTEAFNSMSRIVQMTAATRSVNELVDRAADLVRHITGFDRVVVHQFDEDWNNVAVAESMEPGVGQDIGSYKGVHFLSSAAFSEQMQDLYSRNKVHFSYSQNSSGVSLAYRTPEDQNVPLDMTYSSLWTASPAVRYPVEMPAHHTMSISITVFGKLWGLIFCQSHDEHTRIPPLMRKICWFVSDTVSRNLERLACTSSLQMQSLTSNCTADGTRNPASPYRDILGLFGANYAASSISGETQILGKPSDIQEVLALVEYLRLRQDSTVLWSIDIGRDFPELNYPPGFKCISGLLYIPLPSADGDFIVFFRNCQWKEVSWAVASSNATHRMEEGRPELAVQKEAMMCRPDGWSATDLQNASILSLVYKSFTEIWQQREAAMQGTQLMKLLLANCAHEFRTPLNAIINYLEIALDASLSQETRENLSRSHSASKSLVYIINDLLDLTNAENGQDLIKDEVFDLSETIREATEIFGEEAKQKYIDLLIVQHSKLPPVLGDQRRVRQVIMNLISNGVQHTSSGAVTVESSILSEQDDREHIVVEVAIHDTGSGMSPETVEALFCELEQVSNKDYLQSSHLPRSDTASGTESKNILGLGLALVARIVRNMNGQLSVKSEEGKGSCFKIRLRFPLPTDGIHSPSTQDSSLPEVISISDAMPGGTDEAKGHVNMCEDTGKPNDTTQPIFQDGQGGFTSTVTADTKRITLDTTPQPDGLGTDESWGRLPPASQTQQEDSRETKLEVHGQQTKPAREESKPETSTSLHVLVAEDDPINSKILRKRLEKFGHTVYMTGNGKECASVYQKDPGSFDAVLMDIQMPIVDGVGSTKLIRDSEQSTSSNNSSSIKGEQKQIIVGNDSGRNNPSQNRIPIFAVSASLMEKDRQSYIDSGFDGWIMKPIDFHRVNYLLNSVSEDEMRNSSVYEPGMWEKGGWFERKPT</sequence>
<dbReference type="SUPFAM" id="SSF55785">
    <property type="entry name" value="PYP-like sensor domain (PAS domain)"/>
    <property type="match status" value="1"/>
</dbReference>
<dbReference type="InterPro" id="IPR003018">
    <property type="entry name" value="GAF"/>
</dbReference>
<gene>
    <name evidence="14" type="ORF">MPDQ_000099</name>
</gene>
<feature type="region of interest" description="Disordered" evidence="10">
    <location>
        <begin position="89"/>
        <end position="108"/>
    </location>
</feature>
<dbReference type="Pfam" id="PF00072">
    <property type="entry name" value="Response_reg"/>
    <property type="match status" value="1"/>
</dbReference>
<dbReference type="Pfam" id="PF02518">
    <property type="entry name" value="HATPase_c"/>
    <property type="match status" value="1"/>
</dbReference>
<keyword evidence="5" id="KW-0418">Kinase</keyword>
<reference evidence="14 15" key="1">
    <citation type="submission" date="2019-06" db="EMBL/GenBank/DDBJ databases">
        <title>Wine fermentation using esterase from Monascus purpureus.</title>
        <authorList>
            <person name="Geng C."/>
            <person name="Zhang Y."/>
        </authorList>
    </citation>
    <scope>NUCLEOTIDE SEQUENCE [LARGE SCALE GENOMIC DNA]</scope>
    <source>
        <strain evidence="14">HQ1</strain>
    </source>
</reference>
<dbReference type="Gene3D" id="3.30.565.10">
    <property type="entry name" value="Histidine kinase-like ATPase, C-terminal domain"/>
    <property type="match status" value="1"/>
</dbReference>
<dbReference type="InterPro" id="IPR035965">
    <property type="entry name" value="PAS-like_dom_sf"/>
</dbReference>
<dbReference type="InterPro" id="IPR005467">
    <property type="entry name" value="His_kinase_dom"/>
</dbReference>
<dbReference type="InterPro" id="IPR043150">
    <property type="entry name" value="Phytochrome_PHY_sf"/>
</dbReference>
<evidence type="ECO:0000256" key="9">
    <source>
        <dbReference type="PROSITE-ProRule" id="PRU00169"/>
    </source>
</evidence>
<dbReference type="SMART" id="SM00448">
    <property type="entry name" value="REC"/>
    <property type="match status" value="1"/>
</dbReference>
<dbReference type="SMART" id="SM00387">
    <property type="entry name" value="HATPase_c"/>
    <property type="match status" value="1"/>
</dbReference>
<evidence type="ECO:0000313" key="14">
    <source>
        <dbReference type="EMBL" id="TQB77558.1"/>
    </source>
</evidence>
<dbReference type="Proteomes" id="UP000319663">
    <property type="component" value="Unassembled WGS sequence"/>
</dbReference>
<dbReference type="GO" id="GO:0009881">
    <property type="term" value="F:photoreceptor activity"/>
    <property type="evidence" value="ECO:0007669"/>
    <property type="project" value="UniProtKB-KW"/>
</dbReference>
<dbReference type="InterPro" id="IPR003661">
    <property type="entry name" value="HisK_dim/P_dom"/>
</dbReference>
<dbReference type="GO" id="GO:0009584">
    <property type="term" value="P:detection of visible light"/>
    <property type="evidence" value="ECO:0007669"/>
    <property type="project" value="InterPro"/>
</dbReference>
<feature type="region of interest" description="Disordered" evidence="10">
    <location>
        <begin position="1055"/>
        <end position="1118"/>
    </location>
</feature>
<dbReference type="InterPro" id="IPR004358">
    <property type="entry name" value="Sig_transdc_His_kin-like_C"/>
</dbReference>
<keyword evidence="6" id="KW-0157">Chromophore</keyword>
<dbReference type="PROSITE" id="PS50109">
    <property type="entry name" value="HIS_KIN"/>
    <property type="match status" value="1"/>
</dbReference>
<dbReference type="InterPro" id="IPR013515">
    <property type="entry name" value="Phytochrome_cen-reg"/>
</dbReference>
<dbReference type="PROSITE" id="PS50046">
    <property type="entry name" value="PHYTOCHROME_2"/>
    <property type="match status" value="1"/>
</dbReference>
<dbReference type="InterPro" id="IPR016132">
    <property type="entry name" value="Phyto_chromo_attachment"/>
</dbReference>
<evidence type="ECO:0000259" key="13">
    <source>
        <dbReference type="PROSITE" id="PS50110"/>
    </source>
</evidence>
<dbReference type="PROSITE" id="PS50110">
    <property type="entry name" value="RESPONSE_REGULATORY"/>
    <property type="match status" value="1"/>
</dbReference>
<evidence type="ECO:0000256" key="2">
    <source>
        <dbReference type="ARBA" id="ARBA00022553"/>
    </source>
</evidence>
<evidence type="ECO:0008006" key="16">
    <source>
        <dbReference type="Google" id="ProtNLM"/>
    </source>
</evidence>
<dbReference type="Pfam" id="PF08446">
    <property type="entry name" value="PAS_2"/>
    <property type="match status" value="1"/>
</dbReference>
<feature type="compositionally biased region" description="Basic and acidic residues" evidence="10">
    <location>
        <begin position="1089"/>
        <end position="1098"/>
    </location>
</feature>
<proteinExistence type="predicted"/>
<keyword evidence="15" id="KW-1185">Reference proteome</keyword>
<evidence type="ECO:0000259" key="11">
    <source>
        <dbReference type="PROSITE" id="PS50046"/>
    </source>
</evidence>
<evidence type="ECO:0000256" key="10">
    <source>
        <dbReference type="SAM" id="MobiDB-lite"/>
    </source>
</evidence>
<evidence type="ECO:0000259" key="12">
    <source>
        <dbReference type="PROSITE" id="PS50109"/>
    </source>
</evidence>
<dbReference type="PANTHER" id="PTHR45339:SF1">
    <property type="entry name" value="HYBRID SIGNAL TRANSDUCTION HISTIDINE KINASE J"/>
    <property type="match status" value="1"/>
</dbReference>
<dbReference type="SUPFAM" id="SSF55874">
    <property type="entry name" value="ATPase domain of HSP90 chaperone/DNA topoisomerase II/histidine kinase"/>
    <property type="match status" value="1"/>
</dbReference>
<evidence type="ECO:0000256" key="4">
    <source>
        <dbReference type="ARBA" id="ARBA00022679"/>
    </source>
</evidence>
<keyword evidence="8" id="KW-0675">Receptor</keyword>
<evidence type="ECO:0000313" key="15">
    <source>
        <dbReference type="Proteomes" id="UP000319663"/>
    </source>
</evidence>
<keyword evidence="2 9" id="KW-0597">Phosphoprotein</keyword>
<evidence type="ECO:0000256" key="7">
    <source>
        <dbReference type="ARBA" id="ARBA00023012"/>
    </source>
</evidence>
<dbReference type="EMBL" id="VIFY01000001">
    <property type="protein sequence ID" value="TQB77558.1"/>
    <property type="molecule type" value="Genomic_DNA"/>
</dbReference>
<feature type="domain" description="Histidine kinase" evidence="12">
    <location>
        <begin position="752"/>
        <end position="989"/>
    </location>
</feature>
<dbReference type="InterPro" id="IPR036890">
    <property type="entry name" value="HATPase_C_sf"/>
</dbReference>
<dbReference type="InterPro" id="IPR011006">
    <property type="entry name" value="CheY-like_superfamily"/>
</dbReference>
<dbReference type="Gene3D" id="3.40.50.2300">
    <property type="match status" value="1"/>
</dbReference>
<dbReference type="InterPro" id="IPR036097">
    <property type="entry name" value="HisK_dim/P_sf"/>
</dbReference>
<dbReference type="Gene3D" id="1.10.287.130">
    <property type="match status" value="1"/>
</dbReference>
<dbReference type="PRINTS" id="PR00344">
    <property type="entry name" value="BCTRLSENSOR"/>
</dbReference>
<dbReference type="CDD" id="cd00082">
    <property type="entry name" value="HisKA"/>
    <property type="match status" value="1"/>
</dbReference>
<feature type="domain" description="Response regulatory" evidence="13">
    <location>
        <begin position="1119"/>
        <end position="1266"/>
    </location>
</feature>
<feature type="compositionally biased region" description="Polar residues" evidence="10">
    <location>
        <begin position="186"/>
        <end position="202"/>
    </location>
</feature>
<evidence type="ECO:0000256" key="6">
    <source>
        <dbReference type="ARBA" id="ARBA00022991"/>
    </source>
</evidence>
<dbReference type="SUPFAM" id="SSF55781">
    <property type="entry name" value="GAF domain-like"/>
    <property type="match status" value="2"/>
</dbReference>
<feature type="domain" description="Phytochrome chromophore attachment site" evidence="11">
    <location>
        <begin position="382"/>
        <end position="545"/>
    </location>
</feature>
<dbReference type="SUPFAM" id="SSF47384">
    <property type="entry name" value="Homodimeric domain of signal transducing histidine kinase"/>
    <property type="match status" value="1"/>
</dbReference>
<evidence type="ECO:0000256" key="8">
    <source>
        <dbReference type="ARBA" id="ARBA00023170"/>
    </source>
</evidence>
<dbReference type="PANTHER" id="PTHR45339">
    <property type="entry name" value="HYBRID SIGNAL TRANSDUCTION HISTIDINE KINASE J"/>
    <property type="match status" value="1"/>
</dbReference>
<organism evidence="14 15">
    <name type="scientific">Monascus purpureus</name>
    <name type="common">Red mold</name>
    <name type="synonym">Monascus anka</name>
    <dbReference type="NCBI Taxonomy" id="5098"/>
    <lineage>
        <taxon>Eukaryota</taxon>
        <taxon>Fungi</taxon>
        <taxon>Dikarya</taxon>
        <taxon>Ascomycota</taxon>
        <taxon>Pezizomycotina</taxon>
        <taxon>Eurotiomycetes</taxon>
        <taxon>Eurotiomycetidae</taxon>
        <taxon>Eurotiales</taxon>
        <taxon>Aspergillaceae</taxon>
        <taxon>Monascus</taxon>
    </lineage>
</organism>
<dbReference type="Pfam" id="PF01590">
    <property type="entry name" value="GAF"/>
    <property type="match status" value="1"/>
</dbReference>
<protein>
    <recommendedName>
        <fullName evidence="16">Sensor histidine kinase/response regulator</fullName>
    </recommendedName>
</protein>
<keyword evidence="3" id="KW-0716">Sensory transduction</keyword>
<feature type="compositionally biased region" description="Low complexity" evidence="10">
    <location>
        <begin position="91"/>
        <end position="108"/>
    </location>
</feature>
<feature type="region of interest" description="Disordered" evidence="10">
    <location>
        <begin position="1031"/>
        <end position="1050"/>
    </location>
</feature>
<keyword evidence="7" id="KW-0902">Two-component regulatory system</keyword>
<evidence type="ECO:0000256" key="3">
    <source>
        <dbReference type="ARBA" id="ARBA00022606"/>
    </source>
</evidence>
<dbReference type="GO" id="GO:0006355">
    <property type="term" value="P:regulation of DNA-templated transcription"/>
    <property type="evidence" value="ECO:0007669"/>
    <property type="project" value="InterPro"/>
</dbReference>
<dbReference type="Gene3D" id="3.30.450.40">
    <property type="match status" value="1"/>
</dbReference>
<evidence type="ECO:0000256" key="5">
    <source>
        <dbReference type="ARBA" id="ARBA00022777"/>
    </source>
</evidence>
<comment type="caution">
    <text evidence="14">The sequence shown here is derived from an EMBL/GenBank/DDBJ whole genome shotgun (WGS) entry which is preliminary data.</text>
</comment>
<dbReference type="Pfam" id="PF00512">
    <property type="entry name" value="HisKA"/>
    <property type="match status" value="1"/>
</dbReference>
<dbReference type="InterPro" id="IPR029016">
    <property type="entry name" value="GAF-like_dom_sf"/>
</dbReference>
<dbReference type="Gene3D" id="3.30.450.20">
    <property type="entry name" value="PAS domain"/>
    <property type="match status" value="1"/>
</dbReference>
<keyword evidence="4" id="KW-0808">Transferase</keyword>
<name>A0A507R8A7_MONPU</name>
<dbReference type="CDD" id="cd17546">
    <property type="entry name" value="REC_hyHK_CKI1_RcsC-like"/>
    <property type="match status" value="1"/>
</dbReference>
<dbReference type="GO" id="GO:0000155">
    <property type="term" value="F:phosphorelay sensor kinase activity"/>
    <property type="evidence" value="ECO:0007669"/>
    <property type="project" value="InterPro"/>
</dbReference>
<dbReference type="SUPFAM" id="SSF52172">
    <property type="entry name" value="CheY-like"/>
    <property type="match status" value="1"/>
</dbReference>